<dbReference type="FunFam" id="3.40.50.1820:FF:000117">
    <property type="entry name" value="Monoglyceride lipase, putative"/>
    <property type="match status" value="1"/>
</dbReference>
<dbReference type="InterPro" id="IPR000073">
    <property type="entry name" value="AB_hydrolase_1"/>
</dbReference>
<comment type="caution">
    <text evidence="2">The sequence shown here is derived from an EMBL/GenBank/DDBJ whole genome shotgun (WGS) entry which is preliminary data.</text>
</comment>
<reference evidence="2" key="1">
    <citation type="journal article" date="2023" name="Mol. Biol. Evol.">
        <title>Third-Generation Sequencing Reveals the Adaptive Role of the Epigenome in Three Deep-Sea Polychaetes.</title>
        <authorList>
            <person name="Perez M."/>
            <person name="Aroh O."/>
            <person name="Sun Y."/>
            <person name="Lan Y."/>
            <person name="Juniper S.K."/>
            <person name="Young C.R."/>
            <person name="Angers B."/>
            <person name="Qian P.Y."/>
        </authorList>
    </citation>
    <scope>NUCLEOTIDE SEQUENCE</scope>
    <source>
        <strain evidence="2">R07B-5</strain>
    </source>
</reference>
<dbReference type="InterPro" id="IPR022742">
    <property type="entry name" value="Hydrolase_4"/>
</dbReference>
<keyword evidence="3" id="KW-1185">Reference proteome</keyword>
<dbReference type="Gene3D" id="3.40.50.1820">
    <property type="entry name" value="alpha/beta hydrolase"/>
    <property type="match status" value="1"/>
</dbReference>
<feature type="domain" description="Serine aminopeptidase S33" evidence="1">
    <location>
        <begin position="42"/>
        <end position="278"/>
    </location>
</feature>
<dbReference type="InterPro" id="IPR051044">
    <property type="entry name" value="MAG_DAG_Lipase"/>
</dbReference>
<name>A0AAD9KRJ1_RIDPI</name>
<gene>
    <name evidence="2" type="ORF">NP493_693g00014</name>
</gene>
<organism evidence="2 3">
    <name type="scientific">Ridgeia piscesae</name>
    <name type="common">Tubeworm</name>
    <dbReference type="NCBI Taxonomy" id="27915"/>
    <lineage>
        <taxon>Eukaryota</taxon>
        <taxon>Metazoa</taxon>
        <taxon>Spiralia</taxon>
        <taxon>Lophotrochozoa</taxon>
        <taxon>Annelida</taxon>
        <taxon>Polychaeta</taxon>
        <taxon>Sedentaria</taxon>
        <taxon>Canalipalpata</taxon>
        <taxon>Sabellida</taxon>
        <taxon>Siboglinidae</taxon>
        <taxon>Ridgeia</taxon>
    </lineage>
</organism>
<dbReference type="Pfam" id="PF12146">
    <property type="entry name" value="Hydrolase_4"/>
    <property type="match status" value="1"/>
</dbReference>
<dbReference type="InterPro" id="IPR029058">
    <property type="entry name" value="AB_hydrolase_fold"/>
</dbReference>
<evidence type="ECO:0000259" key="1">
    <source>
        <dbReference type="Pfam" id="PF12146"/>
    </source>
</evidence>
<dbReference type="AlphaFoldDB" id="A0AAD9KRJ1"/>
<evidence type="ECO:0000313" key="3">
    <source>
        <dbReference type="Proteomes" id="UP001209878"/>
    </source>
</evidence>
<protein>
    <recommendedName>
        <fullName evidence="1">Serine aminopeptidase S33 domain-containing protein</fullName>
    </recommendedName>
</protein>
<dbReference type="Proteomes" id="UP001209878">
    <property type="component" value="Unassembled WGS sequence"/>
</dbReference>
<dbReference type="EMBL" id="JAODUO010000692">
    <property type="protein sequence ID" value="KAK2175997.1"/>
    <property type="molecule type" value="Genomic_DNA"/>
</dbReference>
<proteinExistence type="predicted"/>
<dbReference type="PANTHER" id="PTHR11614">
    <property type="entry name" value="PHOSPHOLIPASE-RELATED"/>
    <property type="match status" value="1"/>
</dbReference>
<accession>A0AAD9KRJ1</accession>
<sequence>MDDTAKQQTDGEKEDADSFFKNKNGYKIFGKYWYPKRKEDEQPRGLVFIAHGVGEHCQRYDCIANPLTDNGFLVFSHDHVGHGKSEGVRVDIVHFTDYTNDVVQHVDLVKAKYPGCPVFIIGHSMGGTIVVKTVLDNPDICRGIVLIAPSLQVDPNLVGPVKIFAVRLVSRCAPRLPVGRIDSETVCHDQAVIDDYDNDPLVWHGGLKARWGVCFFDTMDEIGERMSEIQCPLLNLHGDADKLTTLEGSQLLQDKAGSKDKTLKVIPGGYHELHFEPDGVGTQCIKDIVSWIGERAQ</sequence>
<dbReference type="SUPFAM" id="SSF53474">
    <property type="entry name" value="alpha/beta-Hydrolases"/>
    <property type="match status" value="1"/>
</dbReference>
<evidence type="ECO:0000313" key="2">
    <source>
        <dbReference type="EMBL" id="KAK2175997.1"/>
    </source>
</evidence>
<dbReference type="PRINTS" id="PR00111">
    <property type="entry name" value="ABHYDROLASE"/>
</dbReference>